<evidence type="ECO:0000313" key="1">
    <source>
        <dbReference type="EMBL" id="MFC7339519.1"/>
    </source>
</evidence>
<organism evidence="1 2">
    <name type="scientific">Haloferula chungangensis</name>
    <dbReference type="NCBI Taxonomy" id="1048331"/>
    <lineage>
        <taxon>Bacteria</taxon>
        <taxon>Pseudomonadati</taxon>
        <taxon>Verrucomicrobiota</taxon>
        <taxon>Verrucomicrobiia</taxon>
        <taxon>Verrucomicrobiales</taxon>
        <taxon>Verrucomicrobiaceae</taxon>
        <taxon>Haloferula</taxon>
    </lineage>
</organism>
<reference evidence="2" key="1">
    <citation type="journal article" date="2019" name="Int. J. Syst. Evol. Microbiol.">
        <title>The Global Catalogue of Microorganisms (GCM) 10K type strain sequencing project: providing services to taxonomists for standard genome sequencing and annotation.</title>
        <authorList>
            <consortium name="The Broad Institute Genomics Platform"/>
            <consortium name="The Broad Institute Genome Sequencing Center for Infectious Disease"/>
            <person name="Wu L."/>
            <person name="Ma J."/>
        </authorList>
    </citation>
    <scope>NUCLEOTIDE SEQUENCE [LARGE SCALE GENOMIC DNA]</scope>
    <source>
        <strain evidence="2">CGMCC 4.1467</strain>
    </source>
</reference>
<protein>
    <submittedName>
        <fullName evidence="1">Uncharacterized protein</fullName>
    </submittedName>
</protein>
<dbReference type="Proteomes" id="UP001596472">
    <property type="component" value="Unassembled WGS sequence"/>
</dbReference>
<dbReference type="RefSeq" id="WP_379716491.1">
    <property type="nucleotide sequence ID" value="NZ_JBHTBS010000019.1"/>
</dbReference>
<accession>A0ABW2LCI1</accession>
<proteinExistence type="predicted"/>
<name>A0ABW2LCI1_9BACT</name>
<gene>
    <name evidence="1" type="ORF">ACFQY0_20170</name>
</gene>
<dbReference type="EMBL" id="JBHTBS010000019">
    <property type="protein sequence ID" value="MFC7339519.1"/>
    <property type="molecule type" value="Genomic_DNA"/>
</dbReference>
<evidence type="ECO:0000313" key="2">
    <source>
        <dbReference type="Proteomes" id="UP001596472"/>
    </source>
</evidence>
<comment type="caution">
    <text evidence="1">The sequence shown here is derived from an EMBL/GenBank/DDBJ whole genome shotgun (WGS) entry which is preliminary data.</text>
</comment>
<sequence length="214" mass="23738">MAFEARLGDAMMHWVPLTSKDLDFYGTQALLAGLKKQFGGDYRLSGPRSPVVGQLVVKLGEVDRKIDVLRSVVGVGLKELSAEAVELEFEVDNEWLICRVLPLLTLFQAKVANLATLDQTGRNDRKHVSILLLVVREYLAELIRAAESGELEPRGAIIPLEHALKVVNSPNGMKCATDHAIVFDGIWPRAALVKAIKTPLQNFRKHRLPASRRL</sequence>
<keyword evidence="2" id="KW-1185">Reference proteome</keyword>